<evidence type="ECO:0000313" key="4">
    <source>
        <dbReference type="Proteomes" id="UP000256540"/>
    </source>
</evidence>
<keyword evidence="1" id="KW-0175">Coiled coil</keyword>
<evidence type="ECO:0000313" key="3">
    <source>
        <dbReference type="EMBL" id="RRO19841.1"/>
    </source>
</evidence>
<proteinExistence type="predicted"/>
<comment type="caution">
    <text evidence="3">The sequence shown here is derived from an EMBL/GenBank/DDBJ whole genome shotgun (WGS) entry which is preliminary data.</text>
</comment>
<evidence type="ECO:0000256" key="1">
    <source>
        <dbReference type="SAM" id="Coils"/>
    </source>
</evidence>
<feature type="coiled-coil region" evidence="1">
    <location>
        <begin position="510"/>
        <end position="551"/>
    </location>
</feature>
<dbReference type="Pfam" id="PF13476">
    <property type="entry name" value="AAA_23"/>
    <property type="match status" value="1"/>
</dbReference>
<protein>
    <recommendedName>
        <fullName evidence="2">AAA+ ATPase domain-containing protein</fullName>
    </recommendedName>
</protein>
<reference evidence="3 4" key="1">
    <citation type="submission" date="2018-11" db="EMBL/GenBank/DDBJ databases">
        <title>Draft genome sequences of proposed Pectobacterium aquaticum sp. nov. isolated in France from fresh water.</title>
        <authorList>
            <person name="Pedron J."/>
            <person name="Barny M.A."/>
        </authorList>
    </citation>
    <scope>NUCLEOTIDE SEQUENCE [LARGE SCALE GENOMIC DNA]</scope>
    <source>
        <strain evidence="3 4">A127-S21-F16</strain>
    </source>
</reference>
<accession>A0AA93ALR9</accession>
<dbReference type="Proteomes" id="UP000256540">
    <property type="component" value="Unassembled WGS sequence"/>
</dbReference>
<dbReference type="PANTHER" id="PTHR32182:SF0">
    <property type="entry name" value="DNA REPLICATION AND REPAIR PROTEIN RECF"/>
    <property type="match status" value="1"/>
</dbReference>
<feature type="domain" description="AAA+ ATPase" evidence="2">
    <location>
        <begin position="106"/>
        <end position="729"/>
    </location>
</feature>
<dbReference type="GO" id="GO:0006302">
    <property type="term" value="P:double-strand break repair"/>
    <property type="evidence" value="ECO:0007669"/>
    <property type="project" value="InterPro"/>
</dbReference>
<name>A0AA93ALR9_9GAMM</name>
<dbReference type="EMBL" id="QHJS02000031">
    <property type="protein sequence ID" value="RRO19841.1"/>
    <property type="molecule type" value="Genomic_DNA"/>
</dbReference>
<dbReference type="InterPro" id="IPR038729">
    <property type="entry name" value="Rad50/SbcC_AAA"/>
</dbReference>
<dbReference type="AlphaFoldDB" id="A0AA93ALR9"/>
<gene>
    <name evidence="3" type="ORF">DMB84_010805</name>
</gene>
<organism evidence="3 4">
    <name type="scientific">Pectobacterium aquaticum</name>
    <dbReference type="NCBI Taxonomy" id="2204145"/>
    <lineage>
        <taxon>Bacteria</taxon>
        <taxon>Pseudomonadati</taxon>
        <taxon>Pseudomonadota</taxon>
        <taxon>Gammaproteobacteria</taxon>
        <taxon>Enterobacterales</taxon>
        <taxon>Pectobacteriaceae</taxon>
        <taxon>Pectobacterium</taxon>
    </lineage>
</organism>
<dbReference type="PANTHER" id="PTHR32182">
    <property type="entry name" value="DNA REPLICATION AND REPAIR PROTEIN RECF"/>
    <property type="match status" value="1"/>
</dbReference>
<dbReference type="GO" id="GO:0000731">
    <property type="term" value="P:DNA synthesis involved in DNA repair"/>
    <property type="evidence" value="ECO:0007669"/>
    <property type="project" value="TreeGrafter"/>
</dbReference>
<dbReference type="InterPro" id="IPR027417">
    <property type="entry name" value="P-loop_NTPase"/>
</dbReference>
<dbReference type="SUPFAM" id="SSF52540">
    <property type="entry name" value="P-loop containing nucleoside triphosphate hydrolases"/>
    <property type="match status" value="1"/>
</dbReference>
<dbReference type="SMART" id="SM00382">
    <property type="entry name" value="AAA"/>
    <property type="match status" value="1"/>
</dbReference>
<dbReference type="Gene3D" id="3.40.50.300">
    <property type="entry name" value="P-loop containing nucleotide triphosphate hydrolases"/>
    <property type="match status" value="2"/>
</dbReference>
<dbReference type="GO" id="GO:0016887">
    <property type="term" value="F:ATP hydrolysis activity"/>
    <property type="evidence" value="ECO:0007669"/>
    <property type="project" value="InterPro"/>
</dbReference>
<sequence>MASARQDFENFVRWLYHPERQVPGDVRRLATLALANFDELAGTSRQRSQRSAFLVSLMRRELDGITEVPPPDIAEANAGVWSWDRLRHLTLGPFRGFRAPEPFDLTKQIILFYGPNGSGKTSLCEGLEYALLGDVEEAGSKRIAAKTYLSNIHDKRFVPPVLKATDQQGREVGVVANLDTYRFCFIEKNRIDAFSRIAARPNAQRAELIATLFGMDQFNEFVRNFNESIDGQLVLISDQQNALTLRRNALAADRLAVEGAAASLQILDEDESSLAKEYAVELTYQALKGLIGTAEAPGRLQELDDILGAIPPNILGITRQGLQDAFAEAHQCSEELDAVINDLRAKSDLVSFKTLYNSVLSLQNAIGDRCPACDTPLTGDARVAVDPFRKATEGLVQLGELGALQDKQQTIEVKLGQASRALRQMLTSLCAFVTAHQEEETAIGRWVLQLPAEPVGRWWADIYPQLPASPRGLPSLEDILSFVERMEAQDDASRKAQRERQPHIDERRRLNEFQLKVQAQDLKRQQLQADIEAARNRIKAFDETNAGLIAQADQEALDIVRDTPYKVAYDRFLETLRSYRGQLPGQLMAGLNEAAKDLYNAFNRNDREEDKLSALYLPLTDDGKIEISFQGNPDVRIDALHVLSEGHIRCLGLAILMTKAKSIGCPVIIFDDAINAIDHDHRGGIREAIFESDHFTNTQLIVTCHSNEFIKDIQQHLPAQRRNGCQVYLLRHHDGNYQPRVTGNIPSANYIAKARAAREALNDRDALAASRQALEMLSEKTWRWLGSHDLGVLNLMLAGVGAEPGLRNLCEALVKKLRDSPTFNHANKELLLIAYGRILGIPVNNLVWTYLNKGTHEEADRDDFDGELVESVVQTLEELDRLDLRAGR</sequence>
<dbReference type="InterPro" id="IPR003593">
    <property type="entry name" value="AAA+_ATPase"/>
</dbReference>
<evidence type="ECO:0000259" key="2">
    <source>
        <dbReference type="SMART" id="SM00382"/>
    </source>
</evidence>
<dbReference type="RefSeq" id="WP_116166668.1">
    <property type="nucleotide sequence ID" value="NZ_QHJS02000031.1"/>
</dbReference>